<organism evidence="1 2">
    <name type="scientific">Ascobolus immersus RN42</name>
    <dbReference type="NCBI Taxonomy" id="1160509"/>
    <lineage>
        <taxon>Eukaryota</taxon>
        <taxon>Fungi</taxon>
        <taxon>Dikarya</taxon>
        <taxon>Ascomycota</taxon>
        <taxon>Pezizomycotina</taxon>
        <taxon>Pezizomycetes</taxon>
        <taxon>Pezizales</taxon>
        <taxon>Ascobolaceae</taxon>
        <taxon>Ascobolus</taxon>
    </lineage>
</organism>
<dbReference type="Proteomes" id="UP000275078">
    <property type="component" value="Unassembled WGS sequence"/>
</dbReference>
<evidence type="ECO:0000313" key="2">
    <source>
        <dbReference type="Proteomes" id="UP000275078"/>
    </source>
</evidence>
<reference evidence="1 2" key="1">
    <citation type="journal article" date="2018" name="Nat. Ecol. Evol.">
        <title>Pezizomycetes genomes reveal the molecular basis of ectomycorrhizal truffle lifestyle.</title>
        <authorList>
            <person name="Murat C."/>
            <person name="Payen T."/>
            <person name="Noel B."/>
            <person name="Kuo A."/>
            <person name="Morin E."/>
            <person name="Chen J."/>
            <person name="Kohler A."/>
            <person name="Krizsan K."/>
            <person name="Balestrini R."/>
            <person name="Da Silva C."/>
            <person name="Montanini B."/>
            <person name="Hainaut M."/>
            <person name="Levati E."/>
            <person name="Barry K.W."/>
            <person name="Belfiori B."/>
            <person name="Cichocki N."/>
            <person name="Clum A."/>
            <person name="Dockter R.B."/>
            <person name="Fauchery L."/>
            <person name="Guy J."/>
            <person name="Iotti M."/>
            <person name="Le Tacon F."/>
            <person name="Lindquist E.A."/>
            <person name="Lipzen A."/>
            <person name="Malagnac F."/>
            <person name="Mello A."/>
            <person name="Molinier V."/>
            <person name="Miyauchi S."/>
            <person name="Poulain J."/>
            <person name="Riccioni C."/>
            <person name="Rubini A."/>
            <person name="Sitrit Y."/>
            <person name="Splivallo R."/>
            <person name="Traeger S."/>
            <person name="Wang M."/>
            <person name="Zifcakova L."/>
            <person name="Wipf D."/>
            <person name="Zambonelli A."/>
            <person name="Paolocci F."/>
            <person name="Nowrousian M."/>
            <person name="Ottonello S."/>
            <person name="Baldrian P."/>
            <person name="Spatafora J.W."/>
            <person name="Henrissat B."/>
            <person name="Nagy L.G."/>
            <person name="Aury J.M."/>
            <person name="Wincker P."/>
            <person name="Grigoriev I.V."/>
            <person name="Bonfante P."/>
            <person name="Martin F.M."/>
        </authorList>
    </citation>
    <scope>NUCLEOTIDE SEQUENCE [LARGE SCALE GENOMIC DNA]</scope>
    <source>
        <strain evidence="1 2">RN42</strain>
    </source>
</reference>
<dbReference type="AlphaFoldDB" id="A0A3N4HJR7"/>
<keyword evidence="2" id="KW-1185">Reference proteome</keyword>
<dbReference type="EMBL" id="ML119801">
    <property type="protein sequence ID" value="RPA74089.1"/>
    <property type="molecule type" value="Genomic_DNA"/>
</dbReference>
<name>A0A3N4HJR7_ASCIM</name>
<evidence type="ECO:0000313" key="1">
    <source>
        <dbReference type="EMBL" id="RPA74089.1"/>
    </source>
</evidence>
<accession>A0A3N4HJR7</accession>
<protein>
    <submittedName>
        <fullName evidence="1">Uncharacterized protein</fullName>
    </submittedName>
</protein>
<proteinExistence type="predicted"/>
<sequence length="161" mass="17966">MTCTVGFGDEKGSVNGDEYIFFKIMPTGLAYTQKAKLRRQHDIGMNERQMVRVLSVRGRVTLSISKDLELQHVRAHSEPEDLKSTVKAMSLKLFTSTKQISTENEARILRYNKGDEAHPSYACRIAHDSAIGTAHSQLVGGQEYGIEQYLEPESGSIMTSN</sequence>
<gene>
    <name evidence="1" type="ORF">BJ508DRAFT_313228</name>
</gene>